<evidence type="ECO:0000313" key="3">
    <source>
        <dbReference type="WBParaSite" id="HPBE_0002498001-mRNA-1"/>
    </source>
</evidence>
<keyword evidence="2" id="KW-1185">Reference proteome</keyword>
<dbReference type="EMBL" id="UZAH01037168">
    <property type="protein sequence ID" value="VDP48378.1"/>
    <property type="molecule type" value="Genomic_DNA"/>
</dbReference>
<reference evidence="1 2" key="1">
    <citation type="submission" date="2018-11" db="EMBL/GenBank/DDBJ databases">
        <authorList>
            <consortium name="Pathogen Informatics"/>
        </authorList>
    </citation>
    <scope>NUCLEOTIDE SEQUENCE [LARGE SCALE GENOMIC DNA]</scope>
</reference>
<evidence type="ECO:0000313" key="2">
    <source>
        <dbReference type="Proteomes" id="UP000050761"/>
    </source>
</evidence>
<evidence type="ECO:0000313" key="1">
    <source>
        <dbReference type="EMBL" id="VDP48378.1"/>
    </source>
</evidence>
<dbReference type="Proteomes" id="UP000050761">
    <property type="component" value="Unassembled WGS sequence"/>
</dbReference>
<sequence>MNYGVGFLMLNTLLNCSIRLLRPAAELRASELAYLNLVSYSTLFQLYNVRVSGVTYEDELCIIEHWNDFNCLRKSASFVCKKLE</sequence>
<dbReference type="WBParaSite" id="HPBE_0002498001-mRNA-1">
    <property type="protein sequence ID" value="HPBE_0002498001-mRNA-1"/>
    <property type="gene ID" value="HPBE_0002498001"/>
</dbReference>
<accession>A0A3P8ENL3</accession>
<organism evidence="2 3">
    <name type="scientific">Heligmosomoides polygyrus</name>
    <name type="common">Parasitic roundworm</name>
    <dbReference type="NCBI Taxonomy" id="6339"/>
    <lineage>
        <taxon>Eukaryota</taxon>
        <taxon>Metazoa</taxon>
        <taxon>Ecdysozoa</taxon>
        <taxon>Nematoda</taxon>
        <taxon>Chromadorea</taxon>
        <taxon>Rhabditida</taxon>
        <taxon>Rhabditina</taxon>
        <taxon>Rhabditomorpha</taxon>
        <taxon>Strongyloidea</taxon>
        <taxon>Heligmosomidae</taxon>
        <taxon>Heligmosomoides</taxon>
    </lineage>
</organism>
<protein>
    <submittedName>
        <fullName evidence="3">Secreted protein</fullName>
    </submittedName>
</protein>
<gene>
    <name evidence="1" type="ORF">HPBE_LOCUS24978</name>
</gene>
<name>A0A183GQL0_HELPZ</name>
<dbReference type="AlphaFoldDB" id="A0A183GQL0"/>
<proteinExistence type="predicted"/>
<accession>A0A183GQL0</accession>
<reference evidence="3" key="2">
    <citation type="submission" date="2019-09" db="UniProtKB">
        <authorList>
            <consortium name="WormBaseParasite"/>
        </authorList>
    </citation>
    <scope>IDENTIFICATION</scope>
</reference>